<name>A0ABT9ESW1_9GAMM</name>
<dbReference type="Proteomes" id="UP001177341">
    <property type="component" value="Unassembled WGS sequence"/>
</dbReference>
<evidence type="ECO:0000313" key="3">
    <source>
        <dbReference type="EMBL" id="MDP2522147.1"/>
    </source>
</evidence>
<evidence type="ECO:0000313" key="4">
    <source>
        <dbReference type="Proteomes" id="UP001177341"/>
    </source>
</evidence>
<dbReference type="PROSITE" id="PS50222">
    <property type="entry name" value="EF_HAND_2"/>
    <property type="match status" value="1"/>
</dbReference>
<keyword evidence="1" id="KW-0472">Membrane</keyword>
<keyword evidence="1" id="KW-0812">Transmembrane</keyword>
<gene>
    <name evidence="3" type="ORF">Q8W30_06130</name>
</gene>
<reference evidence="3" key="1">
    <citation type="submission" date="2023-07" db="EMBL/GenBank/DDBJ databases">
        <title>Genome content predicts the carbon catabolic preferences of heterotrophic bacteria.</title>
        <authorList>
            <person name="Gralka M."/>
        </authorList>
    </citation>
    <scope>NUCLEOTIDE SEQUENCE</scope>
    <source>
        <strain evidence="3">5G01</strain>
    </source>
</reference>
<feature type="domain" description="EF-hand" evidence="2">
    <location>
        <begin position="194"/>
        <end position="229"/>
    </location>
</feature>
<keyword evidence="4" id="KW-1185">Reference proteome</keyword>
<evidence type="ECO:0000256" key="1">
    <source>
        <dbReference type="SAM" id="Phobius"/>
    </source>
</evidence>
<evidence type="ECO:0000259" key="2">
    <source>
        <dbReference type="PROSITE" id="PS50222"/>
    </source>
</evidence>
<keyword evidence="1" id="KW-1133">Transmembrane helix</keyword>
<dbReference type="InterPro" id="IPR002048">
    <property type="entry name" value="EF_hand_dom"/>
</dbReference>
<feature type="transmembrane region" description="Helical" evidence="1">
    <location>
        <begin position="270"/>
        <end position="292"/>
    </location>
</feature>
<organism evidence="3 4">
    <name type="scientific">Neptunomonas phycophila</name>
    <dbReference type="NCBI Taxonomy" id="1572645"/>
    <lineage>
        <taxon>Bacteria</taxon>
        <taxon>Pseudomonadati</taxon>
        <taxon>Pseudomonadota</taxon>
        <taxon>Gammaproteobacteria</taxon>
        <taxon>Oceanospirillales</taxon>
        <taxon>Oceanospirillaceae</taxon>
        <taxon>Neptunomonas</taxon>
    </lineage>
</organism>
<dbReference type="EMBL" id="JAUYVO010000003">
    <property type="protein sequence ID" value="MDP2522147.1"/>
    <property type="molecule type" value="Genomic_DNA"/>
</dbReference>
<dbReference type="PROSITE" id="PS00018">
    <property type="entry name" value="EF_HAND_1"/>
    <property type="match status" value="1"/>
</dbReference>
<comment type="caution">
    <text evidence="3">The sequence shown here is derived from an EMBL/GenBank/DDBJ whole genome shotgun (WGS) entry which is preliminary data.</text>
</comment>
<accession>A0ABT9ESW1</accession>
<sequence length="293" mass="33589">MIWLTLLLLFSLVATTWIGFRFLNHYRLITGTPTSLIRSAHQGYVEVIGHIQDGEGDILRAPLSNMECVWYRFKVEDLHEKKTGPVNSGESQQWFQVSDSSGTCLVDPNGARVKPDYTRTWHGNTLNPRDETYHHTNTTSRSLLTKELSGPRYRYTESLLMRHEKVYLLGQFRSVGGGRHVESVKDLTKEVITEWKANYTALLERFDENGDNKIDMKEWDAVQKAAAVEANERRRSQINSPSMHVMIAPNNPAQPYLISTLNEETLARRYGLYSLGCLVAITAEIYGLLYLWY</sequence>
<protein>
    <submittedName>
        <fullName evidence="3">GIDE domain-containing protein</fullName>
    </submittedName>
</protein>
<dbReference type="InterPro" id="IPR018247">
    <property type="entry name" value="EF_Hand_1_Ca_BS"/>
</dbReference>
<proteinExistence type="predicted"/>
<dbReference type="RefSeq" id="WP_305450416.1">
    <property type="nucleotide sequence ID" value="NZ_JAUYVO010000003.1"/>
</dbReference>